<dbReference type="PATRIC" id="fig|37919.13.peg.7174"/>
<proteinExistence type="predicted"/>
<feature type="domain" description="RNA polymerase sigma-70 region 2" evidence="1">
    <location>
        <begin position="11"/>
        <end position="67"/>
    </location>
</feature>
<evidence type="ECO:0000259" key="1">
    <source>
        <dbReference type="Pfam" id="PF04542"/>
    </source>
</evidence>
<dbReference type="AlphaFoldDB" id="A0A1B1KFS4"/>
<dbReference type="PANTHER" id="PTHR47756">
    <property type="entry name" value="BLL6612 PROTEIN-RELATED"/>
    <property type="match status" value="1"/>
</dbReference>
<dbReference type="RefSeq" id="WP_065492618.1">
    <property type="nucleotide sequence ID" value="NZ_CP009111.1"/>
</dbReference>
<name>A0A1B1KFS4_RHOOP</name>
<dbReference type="PANTHER" id="PTHR47756:SF2">
    <property type="entry name" value="BLL6612 PROTEIN"/>
    <property type="match status" value="1"/>
</dbReference>
<gene>
    <name evidence="2" type="ORF">R1CP_34120</name>
</gene>
<dbReference type="GO" id="GO:0006352">
    <property type="term" value="P:DNA-templated transcription initiation"/>
    <property type="evidence" value="ECO:0007669"/>
    <property type="project" value="InterPro"/>
</dbReference>
<evidence type="ECO:0000313" key="2">
    <source>
        <dbReference type="EMBL" id="ANS31438.1"/>
    </source>
</evidence>
<dbReference type="Proteomes" id="UP000186108">
    <property type="component" value="Chromosome"/>
</dbReference>
<dbReference type="Gene3D" id="1.10.1740.10">
    <property type="match status" value="1"/>
</dbReference>
<accession>A0A1B1KFS4</accession>
<dbReference type="InterPro" id="IPR007627">
    <property type="entry name" value="RNA_pol_sigma70_r2"/>
</dbReference>
<sequence>MNVEPGLQQVYREHRARMLAALIHVLGDFELAEDALQDACALALRKWGDTVPSDPVAWLLTATRNTLRCCGFYRNTVQLVNKDGAFRRLSGLWMVLVVCAFGGPFEDFAFDDAGVGAVSACWVDAAQEFGDALIPQSGGGVVVMRGKKSCGTGIVG</sequence>
<dbReference type="GO" id="GO:0003700">
    <property type="term" value="F:DNA-binding transcription factor activity"/>
    <property type="evidence" value="ECO:0007669"/>
    <property type="project" value="InterPro"/>
</dbReference>
<organism evidence="2 3">
    <name type="scientific">Rhodococcus opacus</name>
    <name type="common">Nocardia opaca</name>
    <dbReference type="NCBI Taxonomy" id="37919"/>
    <lineage>
        <taxon>Bacteria</taxon>
        <taxon>Bacillati</taxon>
        <taxon>Actinomycetota</taxon>
        <taxon>Actinomycetes</taxon>
        <taxon>Mycobacteriales</taxon>
        <taxon>Nocardiaceae</taxon>
        <taxon>Rhodococcus</taxon>
    </lineage>
</organism>
<protein>
    <recommendedName>
        <fullName evidence="1">RNA polymerase sigma-70 region 2 domain-containing protein</fullName>
    </recommendedName>
</protein>
<evidence type="ECO:0000313" key="3">
    <source>
        <dbReference type="Proteomes" id="UP000186108"/>
    </source>
</evidence>
<dbReference type="SUPFAM" id="SSF88946">
    <property type="entry name" value="Sigma2 domain of RNA polymerase sigma factors"/>
    <property type="match status" value="1"/>
</dbReference>
<reference evidence="2 3" key="1">
    <citation type="submission" date="2014-07" db="EMBL/GenBank/DDBJ databases">
        <authorList>
            <person name="Zhang J.E."/>
            <person name="Yang H."/>
            <person name="Guo J."/>
            <person name="Deng Z."/>
            <person name="Luo H."/>
            <person name="Luo M."/>
            <person name="Zhao B."/>
        </authorList>
    </citation>
    <scope>NUCLEOTIDE SEQUENCE [LARGE SCALE GENOMIC DNA]</scope>
    <source>
        <strain evidence="2 3">1CP</strain>
    </source>
</reference>
<dbReference type="InterPro" id="IPR013325">
    <property type="entry name" value="RNA_pol_sigma_r2"/>
</dbReference>
<dbReference type="Pfam" id="PF04542">
    <property type="entry name" value="Sigma70_r2"/>
    <property type="match status" value="1"/>
</dbReference>
<dbReference type="EMBL" id="CP009111">
    <property type="protein sequence ID" value="ANS31438.1"/>
    <property type="molecule type" value="Genomic_DNA"/>
</dbReference>